<feature type="compositionally biased region" description="Basic and acidic residues" evidence="1">
    <location>
        <begin position="1"/>
        <end position="12"/>
    </location>
</feature>
<feature type="transmembrane region" description="Helical" evidence="2">
    <location>
        <begin position="379"/>
        <end position="402"/>
    </location>
</feature>
<dbReference type="Proteomes" id="UP000604117">
    <property type="component" value="Unassembled WGS sequence"/>
</dbReference>
<feature type="compositionally biased region" description="Pro residues" evidence="1">
    <location>
        <begin position="38"/>
        <end position="48"/>
    </location>
</feature>
<feature type="transmembrane region" description="Helical" evidence="2">
    <location>
        <begin position="202"/>
        <end position="227"/>
    </location>
</feature>
<dbReference type="InterPro" id="IPR045931">
    <property type="entry name" value="DUF6350"/>
</dbReference>
<feature type="transmembrane region" description="Helical" evidence="2">
    <location>
        <begin position="280"/>
        <end position="301"/>
    </location>
</feature>
<feature type="transmembrane region" description="Helical" evidence="2">
    <location>
        <begin position="464"/>
        <end position="487"/>
    </location>
</feature>
<gene>
    <name evidence="3" type="ORF">Asi02nite_71000</name>
</gene>
<keyword evidence="2" id="KW-1133">Transmembrane helix</keyword>
<feature type="compositionally biased region" description="Basic and acidic residues" evidence="1">
    <location>
        <begin position="51"/>
        <end position="85"/>
    </location>
</feature>
<accession>A0ABQ4D218</accession>
<evidence type="ECO:0000256" key="1">
    <source>
        <dbReference type="SAM" id="MobiDB-lite"/>
    </source>
</evidence>
<dbReference type="Pfam" id="PF19877">
    <property type="entry name" value="DUF6350"/>
    <property type="match status" value="1"/>
</dbReference>
<reference evidence="3 4" key="1">
    <citation type="submission" date="2021-01" db="EMBL/GenBank/DDBJ databases">
        <title>Whole genome shotgun sequence of Asanoa siamensis NBRC 107932.</title>
        <authorList>
            <person name="Komaki H."/>
            <person name="Tamura T."/>
        </authorList>
    </citation>
    <scope>NUCLEOTIDE SEQUENCE [LARGE SCALE GENOMIC DNA]</scope>
    <source>
        <strain evidence="3 4">NBRC 107932</strain>
    </source>
</reference>
<keyword evidence="4" id="KW-1185">Reference proteome</keyword>
<feature type="transmembrane region" description="Helical" evidence="2">
    <location>
        <begin position="239"/>
        <end position="259"/>
    </location>
</feature>
<evidence type="ECO:0000313" key="4">
    <source>
        <dbReference type="Proteomes" id="UP000604117"/>
    </source>
</evidence>
<feature type="transmembrane region" description="Helical" evidence="2">
    <location>
        <begin position="105"/>
        <end position="133"/>
    </location>
</feature>
<dbReference type="RefSeq" id="WP_239127485.1">
    <property type="nucleotide sequence ID" value="NZ_BONE01000095.1"/>
</dbReference>
<keyword evidence="2" id="KW-0812">Transmembrane</keyword>
<proteinExistence type="predicted"/>
<evidence type="ECO:0000313" key="3">
    <source>
        <dbReference type="EMBL" id="GIF77582.1"/>
    </source>
</evidence>
<keyword evidence="2" id="KW-0472">Membrane</keyword>
<feature type="transmembrane region" description="Helical" evidence="2">
    <location>
        <begin position="423"/>
        <end position="444"/>
    </location>
</feature>
<feature type="transmembrane region" description="Helical" evidence="2">
    <location>
        <begin position="153"/>
        <end position="181"/>
    </location>
</feature>
<comment type="caution">
    <text evidence="3">The sequence shown here is derived from an EMBL/GenBank/DDBJ whole genome shotgun (WGS) entry which is preliminary data.</text>
</comment>
<sequence length="489" mass="49083">MRSPNPDDRRDPPTGPIPGMGSDEQAIGFDLPRHDDPPLVPAHDPQPAPTDTERDSAERLTEPDSAERLTERIDVANRPTERIDVANRPTVRLPRQRTPAPGGRAPLLIAGAVAALFAAAFSFLPVAVALTLAQLSEGVSALGGAARAGLAGWLLAHGVPLGTSLGPLGLPPLAVAAFAAWRVSRAGVHTSRAYGIAQRGTPLQAATVATTVGFGYGVVGTAAALLADKPGLEVSALRAFIHLFVFGTLAALVGALRVTGALRVMAVRMPPVLRDGIRTGVVGAVLVLGSGAAMAGLSVALRAGDAADVLGAYNTGVAGQVGITLICLAYAPNAAIWATAYLLGPGFAVGVDTVVRTTEVDVGTLLPLPLAAGIPQGPVGGLGALLLAVPLVAGMVAGWLLARRVLRLRAGDAYGRHRSWGSLVGAAALGGPIAGVLLGLAAQVSRGSVGGPRLAEMGPVAWQVALAGAIVVTLGATVGAAATRALAGP</sequence>
<evidence type="ECO:0000256" key="2">
    <source>
        <dbReference type="SAM" id="Phobius"/>
    </source>
</evidence>
<name>A0ABQ4D218_9ACTN</name>
<organism evidence="3 4">
    <name type="scientific">Asanoa siamensis</name>
    <dbReference type="NCBI Taxonomy" id="926357"/>
    <lineage>
        <taxon>Bacteria</taxon>
        <taxon>Bacillati</taxon>
        <taxon>Actinomycetota</taxon>
        <taxon>Actinomycetes</taxon>
        <taxon>Micromonosporales</taxon>
        <taxon>Micromonosporaceae</taxon>
        <taxon>Asanoa</taxon>
    </lineage>
</organism>
<dbReference type="EMBL" id="BONE01000095">
    <property type="protein sequence ID" value="GIF77582.1"/>
    <property type="molecule type" value="Genomic_DNA"/>
</dbReference>
<feature type="region of interest" description="Disordered" evidence="1">
    <location>
        <begin position="1"/>
        <end position="100"/>
    </location>
</feature>
<protein>
    <submittedName>
        <fullName evidence="3">Uncharacterized protein</fullName>
    </submittedName>
</protein>